<evidence type="ECO:0000313" key="8">
    <source>
        <dbReference type="Proteomes" id="UP001497480"/>
    </source>
</evidence>
<evidence type="ECO:0000259" key="6">
    <source>
        <dbReference type="Pfam" id="PF03168"/>
    </source>
</evidence>
<dbReference type="PANTHER" id="PTHR31234">
    <property type="entry name" value="LATE EMBRYOGENESIS ABUNDANT (LEA) HYDROXYPROLINE-RICH GLYCOPROTEIN FAMILY"/>
    <property type="match status" value="1"/>
</dbReference>
<keyword evidence="4 5" id="KW-0472">Membrane</keyword>
<dbReference type="GO" id="GO:0016020">
    <property type="term" value="C:membrane"/>
    <property type="evidence" value="ECO:0007669"/>
    <property type="project" value="UniProtKB-SubCell"/>
</dbReference>
<evidence type="ECO:0000256" key="3">
    <source>
        <dbReference type="ARBA" id="ARBA00022989"/>
    </source>
</evidence>
<dbReference type="PANTHER" id="PTHR31234:SF2">
    <property type="entry name" value="OS05G0199100 PROTEIN"/>
    <property type="match status" value="1"/>
</dbReference>
<comment type="caution">
    <text evidence="7">The sequence shown here is derived from an EMBL/GenBank/DDBJ whole genome shotgun (WGS) entry which is preliminary data.</text>
</comment>
<evidence type="ECO:0000256" key="5">
    <source>
        <dbReference type="SAM" id="Phobius"/>
    </source>
</evidence>
<accession>A0AAV1Y0L5</accession>
<evidence type="ECO:0000313" key="7">
    <source>
        <dbReference type="EMBL" id="CAL0326713.1"/>
    </source>
</evidence>
<evidence type="ECO:0000256" key="4">
    <source>
        <dbReference type="ARBA" id="ARBA00023136"/>
    </source>
</evidence>
<dbReference type="EMBL" id="CAXHTB010000019">
    <property type="protein sequence ID" value="CAL0326713.1"/>
    <property type="molecule type" value="Genomic_DNA"/>
</dbReference>
<dbReference type="GO" id="GO:0098542">
    <property type="term" value="P:defense response to other organism"/>
    <property type="evidence" value="ECO:0007669"/>
    <property type="project" value="InterPro"/>
</dbReference>
<dbReference type="Proteomes" id="UP001497480">
    <property type="component" value="Unassembled WGS sequence"/>
</dbReference>
<feature type="transmembrane region" description="Helical" evidence="5">
    <location>
        <begin position="41"/>
        <end position="66"/>
    </location>
</feature>
<protein>
    <recommendedName>
        <fullName evidence="6">Late embryogenesis abundant protein LEA-2 subgroup domain-containing protein</fullName>
    </recommendedName>
</protein>
<sequence>MDMPYDGRRHSGQPQQGYAPRHDAFEFNYVYRAAAPEKRKIHYIMTVLYVLSLCFVVMVVIAAITLNPITPIYHVNDVRVKNFTTKPTLTGDWYANITVYNPNKGQFGYFHKFNVDFIYNNDAIAGSTMAGFNVEKNKHELVEVHASTNNENIKAMIHPELKLDELTKERDNLFVVVSIKILPVTAFIPKIGSYMEVKAMAICPGMRIKFENHTVTEGRLDKSDGQPNFCRIMFL</sequence>
<name>A0AAV1Y0L5_LUPLU</name>
<dbReference type="InterPro" id="IPR044839">
    <property type="entry name" value="NDR1-like"/>
</dbReference>
<dbReference type="Pfam" id="PF03168">
    <property type="entry name" value="LEA_2"/>
    <property type="match status" value="1"/>
</dbReference>
<reference evidence="7 8" key="1">
    <citation type="submission" date="2024-03" db="EMBL/GenBank/DDBJ databases">
        <authorList>
            <person name="Martinez-Hernandez J."/>
        </authorList>
    </citation>
    <scope>NUCLEOTIDE SEQUENCE [LARGE SCALE GENOMIC DNA]</scope>
</reference>
<feature type="domain" description="Late embryogenesis abundant protein LEA-2 subgroup" evidence="6">
    <location>
        <begin position="97"/>
        <end position="153"/>
    </location>
</feature>
<dbReference type="AlphaFoldDB" id="A0AAV1Y0L5"/>
<evidence type="ECO:0000256" key="2">
    <source>
        <dbReference type="ARBA" id="ARBA00022692"/>
    </source>
</evidence>
<keyword evidence="3 5" id="KW-1133">Transmembrane helix</keyword>
<dbReference type="InterPro" id="IPR004864">
    <property type="entry name" value="LEA_2"/>
</dbReference>
<gene>
    <name evidence="7" type="ORF">LLUT_LOCUS27773</name>
</gene>
<organism evidence="7 8">
    <name type="scientific">Lupinus luteus</name>
    <name type="common">European yellow lupine</name>
    <dbReference type="NCBI Taxonomy" id="3873"/>
    <lineage>
        <taxon>Eukaryota</taxon>
        <taxon>Viridiplantae</taxon>
        <taxon>Streptophyta</taxon>
        <taxon>Embryophyta</taxon>
        <taxon>Tracheophyta</taxon>
        <taxon>Spermatophyta</taxon>
        <taxon>Magnoliopsida</taxon>
        <taxon>eudicotyledons</taxon>
        <taxon>Gunneridae</taxon>
        <taxon>Pentapetalae</taxon>
        <taxon>rosids</taxon>
        <taxon>fabids</taxon>
        <taxon>Fabales</taxon>
        <taxon>Fabaceae</taxon>
        <taxon>Papilionoideae</taxon>
        <taxon>50 kb inversion clade</taxon>
        <taxon>genistoids sensu lato</taxon>
        <taxon>core genistoids</taxon>
        <taxon>Genisteae</taxon>
        <taxon>Lupinus</taxon>
    </lineage>
</organism>
<evidence type="ECO:0000256" key="1">
    <source>
        <dbReference type="ARBA" id="ARBA00004167"/>
    </source>
</evidence>
<comment type="subcellular location">
    <subcellularLocation>
        <location evidence="1">Membrane</location>
        <topology evidence="1">Single-pass membrane protein</topology>
    </subcellularLocation>
</comment>
<keyword evidence="2 5" id="KW-0812">Transmembrane</keyword>
<proteinExistence type="predicted"/>
<keyword evidence="8" id="KW-1185">Reference proteome</keyword>